<comment type="caution">
    <text evidence="2">The sequence shown here is derived from an EMBL/GenBank/DDBJ whole genome shotgun (WGS) entry which is preliminary data.</text>
</comment>
<evidence type="ECO:0000313" key="4">
    <source>
        <dbReference type="Proteomes" id="UP001218188"/>
    </source>
</evidence>
<reference evidence="2" key="1">
    <citation type="submission" date="2023-03" db="EMBL/GenBank/DDBJ databases">
        <title>Massive genome expansion in bonnet fungi (Mycena s.s.) driven by repeated elements and novel gene families across ecological guilds.</title>
        <authorList>
            <consortium name="Lawrence Berkeley National Laboratory"/>
            <person name="Harder C.B."/>
            <person name="Miyauchi S."/>
            <person name="Viragh M."/>
            <person name="Kuo A."/>
            <person name="Thoen E."/>
            <person name="Andreopoulos B."/>
            <person name="Lu D."/>
            <person name="Skrede I."/>
            <person name="Drula E."/>
            <person name="Henrissat B."/>
            <person name="Morin E."/>
            <person name="Kohler A."/>
            <person name="Barry K."/>
            <person name="LaButti K."/>
            <person name="Morin E."/>
            <person name="Salamov A."/>
            <person name="Lipzen A."/>
            <person name="Mereny Z."/>
            <person name="Hegedus B."/>
            <person name="Baldrian P."/>
            <person name="Stursova M."/>
            <person name="Weitz H."/>
            <person name="Taylor A."/>
            <person name="Grigoriev I.V."/>
            <person name="Nagy L.G."/>
            <person name="Martin F."/>
            <person name="Kauserud H."/>
        </authorList>
    </citation>
    <scope>NUCLEOTIDE SEQUENCE</scope>
    <source>
        <strain evidence="2">CBHHK200</strain>
    </source>
</reference>
<evidence type="ECO:0000256" key="1">
    <source>
        <dbReference type="SAM" id="MobiDB-lite"/>
    </source>
</evidence>
<accession>A0AAD6SM86</accession>
<protein>
    <submittedName>
        <fullName evidence="2">Uncharacterized protein</fullName>
    </submittedName>
</protein>
<name>A0AAD6SM86_9AGAR</name>
<keyword evidence="4" id="KW-1185">Reference proteome</keyword>
<gene>
    <name evidence="3" type="ORF">C8F04DRAFT_1172747</name>
    <name evidence="2" type="ORF">C8F04DRAFT_1187728</name>
</gene>
<dbReference type="EMBL" id="JARJCM010000101">
    <property type="protein sequence ID" value="KAJ7029516.1"/>
    <property type="molecule type" value="Genomic_DNA"/>
</dbReference>
<sequence>MEKQVMGYYWNTGKRQLDAVSEEEELTEEEEAIATIEEYELSSEEEVEVESEDGMEDDEWEEPEYWRDSQIEDSEEEDEAGYNTFQKHQHMPFTKQNGEYLLHG</sequence>
<feature type="compositionally biased region" description="Acidic residues" evidence="1">
    <location>
        <begin position="40"/>
        <end position="63"/>
    </location>
</feature>
<evidence type="ECO:0000313" key="3">
    <source>
        <dbReference type="EMBL" id="KAJ7046948.1"/>
    </source>
</evidence>
<evidence type="ECO:0000313" key="2">
    <source>
        <dbReference type="EMBL" id="KAJ7029516.1"/>
    </source>
</evidence>
<dbReference type="AlphaFoldDB" id="A0AAD6SM86"/>
<feature type="region of interest" description="Disordered" evidence="1">
    <location>
        <begin position="40"/>
        <end position="104"/>
    </location>
</feature>
<organism evidence="2 4">
    <name type="scientific">Mycena alexandri</name>
    <dbReference type="NCBI Taxonomy" id="1745969"/>
    <lineage>
        <taxon>Eukaryota</taxon>
        <taxon>Fungi</taxon>
        <taxon>Dikarya</taxon>
        <taxon>Basidiomycota</taxon>
        <taxon>Agaricomycotina</taxon>
        <taxon>Agaricomycetes</taxon>
        <taxon>Agaricomycetidae</taxon>
        <taxon>Agaricales</taxon>
        <taxon>Marasmiineae</taxon>
        <taxon>Mycenaceae</taxon>
        <taxon>Mycena</taxon>
    </lineage>
</organism>
<dbReference type="EMBL" id="JARJCM010000002">
    <property type="protein sequence ID" value="KAJ7046948.1"/>
    <property type="molecule type" value="Genomic_DNA"/>
</dbReference>
<dbReference type="Proteomes" id="UP001218188">
    <property type="component" value="Unassembled WGS sequence"/>
</dbReference>
<feature type="compositionally biased region" description="Acidic residues" evidence="1">
    <location>
        <begin position="71"/>
        <end position="80"/>
    </location>
</feature>
<proteinExistence type="predicted"/>